<dbReference type="GO" id="GO:0008270">
    <property type="term" value="F:zinc ion binding"/>
    <property type="evidence" value="ECO:0007669"/>
    <property type="project" value="UniProtKB-KW"/>
</dbReference>
<reference evidence="4" key="1">
    <citation type="submission" date="2021-01" db="EMBL/GenBank/DDBJ databases">
        <authorList>
            <person name="Bezrukov I."/>
        </authorList>
    </citation>
    <scope>NUCLEOTIDE SEQUENCE</scope>
</reference>
<evidence type="ECO:0000313" key="5">
    <source>
        <dbReference type="Proteomes" id="UP000682877"/>
    </source>
</evidence>
<dbReference type="InterPro" id="IPR001841">
    <property type="entry name" value="Znf_RING"/>
</dbReference>
<keyword evidence="1" id="KW-0863">Zinc-finger</keyword>
<sequence>MMLKNELWLNFDVAMSLESDIKGKQVVSADDCVVCLEPLTNDATERTVVNLRCSHKFHLDCLGSHFNTKKSMECPCCRRIEKGQWLLPKPVDVDPPFPNIFDMHFQLDLSNNIDDMATRVGSDSTLQPPIFTTLPLDVPNQITDNRNVRTHHWGDTSLDRRMQRHEIDEHVALFVGRERRLHDMINHLQGRTGGSGYGSERSGGEAVAEEVEAGEEAEGAEVTEE</sequence>
<protein>
    <recommendedName>
        <fullName evidence="3">RING-type domain-containing protein</fullName>
    </recommendedName>
</protein>
<dbReference type="PANTHER" id="PTHR46798:SF17">
    <property type="entry name" value="RING_U-BOX SUPERFAMILY PROTEIN"/>
    <property type="match status" value="1"/>
</dbReference>
<gene>
    <name evidence="4" type="ORF">AARE701A_LOCUS19587</name>
</gene>
<evidence type="ECO:0000256" key="1">
    <source>
        <dbReference type="PROSITE-ProRule" id="PRU00175"/>
    </source>
</evidence>
<dbReference type="SUPFAM" id="SSF57850">
    <property type="entry name" value="RING/U-box"/>
    <property type="match status" value="1"/>
</dbReference>
<keyword evidence="1" id="KW-0862">Zinc</keyword>
<dbReference type="PANTHER" id="PTHR46798">
    <property type="entry name" value="OS09G0511500 PROTEIN"/>
    <property type="match status" value="1"/>
</dbReference>
<keyword evidence="1" id="KW-0479">Metal-binding</keyword>
<dbReference type="Pfam" id="PF13639">
    <property type="entry name" value="zf-RING_2"/>
    <property type="match status" value="1"/>
</dbReference>
<name>A0A8S2AXD5_ARAAE</name>
<dbReference type="InterPro" id="IPR013083">
    <property type="entry name" value="Znf_RING/FYVE/PHD"/>
</dbReference>
<evidence type="ECO:0000256" key="2">
    <source>
        <dbReference type="SAM" id="MobiDB-lite"/>
    </source>
</evidence>
<dbReference type="AlphaFoldDB" id="A0A8S2AXD5"/>
<dbReference type="CDD" id="cd16448">
    <property type="entry name" value="RING-H2"/>
    <property type="match status" value="1"/>
</dbReference>
<dbReference type="GO" id="GO:0004842">
    <property type="term" value="F:ubiquitin-protein transferase activity"/>
    <property type="evidence" value="ECO:0007669"/>
    <property type="project" value="InterPro"/>
</dbReference>
<dbReference type="EMBL" id="LR999457">
    <property type="protein sequence ID" value="CAE6198908.1"/>
    <property type="molecule type" value="Genomic_DNA"/>
</dbReference>
<keyword evidence="5" id="KW-1185">Reference proteome</keyword>
<proteinExistence type="predicted"/>
<evidence type="ECO:0000313" key="4">
    <source>
        <dbReference type="EMBL" id="CAE6198908.1"/>
    </source>
</evidence>
<evidence type="ECO:0000259" key="3">
    <source>
        <dbReference type="PROSITE" id="PS50089"/>
    </source>
</evidence>
<feature type="region of interest" description="Disordered" evidence="2">
    <location>
        <begin position="188"/>
        <end position="225"/>
    </location>
</feature>
<dbReference type="Proteomes" id="UP000682877">
    <property type="component" value="Chromosome 7"/>
</dbReference>
<dbReference type="PROSITE" id="PS50089">
    <property type="entry name" value="ZF_RING_2"/>
    <property type="match status" value="1"/>
</dbReference>
<dbReference type="SMART" id="SM00184">
    <property type="entry name" value="RING"/>
    <property type="match status" value="1"/>
</dbReference>
<dbReference type="Gene3D" id="3.30.40.10">
    <property type="entry name" value="Zinc/RING finger domain, C3HC4 (zinc finger)"/>
    <property type="match status" value="1"/>
</dbReference>
<feature type="compositionally biased region" description="Acidic residues" evidence="2">
    <location>
        <begin position="207"/>
        <end position="225"/>
    </location>
</feature>
<dbReference type="InterPro" id="IPR044274">
    <property type="entry name" value="RFI2"/>
</dbReference>
<organism evidence="4 5">
    <name type="scientific">Arabidopsis arenosa</name>
    <name type="common">Sand rock-cress</name>
    <name type="synonym">Cardaminopsis arenosa</name>
    <dbReference type="NCBI Taxonomy" id="38785"/>
    <lineage>
        <taxon>Eukaryota</taxon>
        <taxon>Viridiplantae</taxon>
        <taxon>Streptophyta</taxon>
        <taxon>Embryophyta</taxon>
        <taxon>Tracheophyta</taxon>
        <taxon>Spermatophyta</taxon>
        <taxon>Magnoliopsida</taxon>
        <taxon>eudicotyledons</taxon>
        <taxon>Gunneridae</taxon>
        <taxon>Pentapetalae</taxon>
        <taxon>rosids</taxon>
        <taxon>malvids</taxon>
        <taxon>Brassicales</taxon>
        <taxon>Brassicaceae</taxon>
        <taxon>Camelineae</taxon>
        <taxon>Arabidopsis</taxon>
    </lineage>
</organism>
<feature type="domain" description="RING-type" evidence="3">
    <location>
        <begin position="32"/>
        <end position="78"/>
    </location>
</feature>
<accession>A0A8S2AXD5</accession>